<evidence type="ECO:0000313" key="1">
    <source>
        <dbReference type="EMBL" id="KAJ6996423.1"/>
    </source>
</evidence>
<dbReference type="Proteomes" id="UP001164929">
    <property type="component" value="Chromosome 5"/>
</dbReference>
<dbReference type="AlphaFoldDB" id="A0AAD6W248"/>
<sequence>MFTRVPTKALLLGGNQSNVLTRELGRLNELRRLDIVEFRKRAGRALCSSIEMLINLRPLSVSAIRKGELCKGKSFVLTGL</sequence>
<comment type="caution">
    <text evidence="1">The sequence shown here is derived from an EMBL/GenBank/DDBJ whole genome shotgun (WGS) entry which is preliminary data.</text>
</comment>
<proteinExistence type="predicted"/>
<protein>
    <submittedName>
        <fullName evidence="1">Uncharacterized protein</fullName>
    </submittedName>
</protein>
<gene>
    <name evidence="1" type="ORF">NC653_013128</name>
</gene>
<reference evidence="1" key="1">
    <citation type="journal article" date="2023" name="Mol. Ecol. Resour.">
        <title>Chromosome-level genome assembly of a triploid poplar Populus alba 'Berolinensis'.</title>
        <authorList>
            <person name="Chen S."/>
            <person name="Yu Y."/>
            <person name="Wang X."/>
            <person name="Wang S."/>
            <person name="Zhang T."/>
            <person name="Zhou Y."/>
            <person name="He R."/>
            <person name="Meng N."/>
            <person name="Wang Y."/>
            <person name="Liu W."/>
            <person name="Liu Z."/>
            <person name="Liu J."/>
            <person name="Guo Q."/>
            <person name="Huang H."/>
            <person name="Sederoff R.R."/>
            <person name="Wang G."/>
            <person name="Qu G."/>
            <person name="Chen S."/>
        </authorList>
    </citation>
    <scope>NUCLEOTIDE SEQUENCE</scope>
    <source>
        <strain evidence="1">SC-2020</strain>
    </source>
</reference>
<organism evidence="1 2">
    <name type="scientific">Populus alba x Populus x berolinensis</name>
    <dbReference type="NCBI Taxonomy" id="444605"/>
    <lineage>
        <taxon>Eukaryota</taxon>
        <taxon>Viridiplantae</taxon>
        <taxon>Streptophyta</taxon>
        <taxon>Embryophyta</taxon>
        <taxon>Tracheophyta</taxon>
        <taxon>Spermatophyta</taxon>
        <taxon>Magnoliopsida</taxon>
        <taxon>eudicotyledons</taxon>
        <taxon>Gunneridae</taxon>
        <taxon>Pentapetalae</taxon>
        <taxon>rosids</taxon>
        <taxon>fabids</taxon>
        <taxon>Malpighiales</taxon>
        <taxon>Salicaceae</taxon>
        <taxon>Saliceae</taxon>
        <taxon>Populus</taxon>
    </lineage>
</organism>
<accession>A0AAD6W248</accession>
<dbReference type="EMBL" id="JAQIZT010000005">
    <property type="protein sequence ID" value="KAJ6996423.1"/>
    <property type="molecule type" value="Genomic_DNA"/>
</dbReference>
<keyword evidence="2" id="KW-1185">Reference proteome</keyword>
<name>A0AAD6W248_9ROSI</name>
<evidence type="ECO:0000313" key="2">
    <source>
        <dbReference type="Proteomes" id="UP001164929"/>
    </source>
</evidence>